<protein>
    <recommendedName>
        <fullName evidence="2">DUF2281 domain-containing protein</fullName>
    </recommendedName>
</protein>
<dbReference type="KEGG" id="wna:KA717_37775"/>
<dbReference type="Proteomes" id="UP001065613">
    <property type="component" value="Chromosome"/>
</dbReference>
<gene>
    <name evidence="1" type="ORF">KA717_37775</name>
</gene>
<evidence type="ECO:0000313" key="1">
    <source>
        <dbReference type="EMBL" id="UXE61090.1"/>
    </source>
</evidence>
<sequence length="73" mass="8086">MTILKTIVDELETASEPLLLKVLGFIQAAKTPEDHSVSSSSSSPRVADLHQGQVWMSEDFNDPLPDDFWLGED</sequence>
<accession>A0A977PX24</accession>
<name>A0A977PX24_9CYAN</name>
<dbReference type="EMBL" id="CP073041">
    <property type="protein sequence ID" value="UXE61090.1"/>
    <property type="molecule type" value="Genomic_DNA"/>
</dbReference>
<proteinExistence type="predicted"/>
<organism evidence="1">
    <name type="scientific">Woronichinia naegeliana WA131</name>
    <dbReference type="NCBI Taxonomy" id="2824559"/>
    <lineage>
        <taxon>Bacteria</taxon>
        <taxon>Bacillati</taxon>
        <taxon>Cyanobacteriota</taxon>
        <taxon>Cyanophyceae</taxon>
        <taxon>Synechococcales</taxon>
        <taxon>Coelosphaeriaceae</taxon>
        <taxon>Woronichinia</taxon>
    </lineage>
</organism>
<dbReference type="AlphaFoldDB" id="A0A977PX24"/>
<reference evidence="1" key="1">
    <citation type="submission" date="2021-04" db="EMBL/GenBank/DDBJ databases">
        <title>Genome sequence of Woronichinia naegeliana from Washington state freshwater lake bloom.</title>
        <authorList>
            <person name="Dreher T.W."/>
        </authorList>
    </citation>
    <scope>NUCLEOTIDE SEQUENCE</scope>
    <source>
        <strain evidence="1">WA131</strain>
    </source>
</reference>
<evidence type="ECO:0008006" key="2">
    <source>
        <dbReference type="Google" id="ProtNLM"/>
    </source>
</evidence>